<dbReference type="Gene3D" id="3.40.390.10">
    <property type="entry name" value="Collagenase (Catalytic Domain)"/>
    <property type="match status" value="1"/>
</dbReference>
<gene>
    <name evidence="7" type="ORF">ISS99_06835</name>
</gene>
<keyword evidence="4" id="KW-0862">Zinc</keyword>
<reference evidence="7" key="1">
    <citation type="submission" date="2020-10" db="EMBL/GenBank/DDBJ databases">
        <title>Phylogeny of dyella-like bacteria.</title>
        <authorList>
            <person name="Fu J."/>
        </authorList>
    </citation>
    <scope>NUCLEOTIDE SEQUENCE</scope>
    <source>
        <strain evidence="7">DHON07</strain>
    </source>
</reference>
<feature type="domain" description="Peptidase M10 metallopeptidase" evidence="6">
    <location>
        <begin position="33"/>
        <end position="85"/>
    </location>
</feature>
<keyword evidence="3" id="KW-0378">Hydrolase</keyword>
<name>A0ABS2KFT8_9GAMM</name>
<dbReference type="PANTHER" id="PTHR10201">
    <property type="entry name" value="MATRIX METALLOPROTEINASE"/>
    <property type="match status" value="1"/>
</dbReference>
<protein>
    <submittedName>
        <fullName evidence="7">Matrixin family metalloprotease</fullName>
    </submittedName>
</protein>
<dbReference type="InterPro" id="IPR001818">
    <property type="entry name" value="Pept_M10_metallopeptidase"/>
</dbReference>
<dbReference type="SUPFAM" id="SSF55486">
    <property type="entry name" value="Metalloproteases ('zincins'), catalytic domain"/>
    <property type="match status" value="1"/>
</dbReference>
<evidence type="ECO:0000313" key="7">
    <source>
        <dbReference type="EMBL" id="MBM7129233.1"/>
    </source>
</evidence>
<keyword evidence="5 7" id="KW-0482">Metalloprotease</keyword>
<dbReference type="PANTHER" id="PTHR10201:SF323">
    <property type="entry name" value="MATRIX METALLOPROTEINASE-21"/>
    <property type="match status" value="1"/>
</dbReference>
<organism evidence="7 8">
    <name type="scientific">Dyella mobilis</name>
    <dbReference type="NCBI Taxonomy" id="1849582"/>
    <lineage>
        <taxon>Bacteria</taxon>
        <taxon>Pseudomonadati</taxon>
        <taxon>Pseudomonadota</taxon>
        <taxon>Gammaproteobacteria</taxon>
        <taxon>Lysobacterales</taxon>
        <taxon>Rhodanobacteraceae</taxon>
        <taxon>Dyella</taxon>
    </lineage>
</organism>
<evidence type="ECO:0000256" key="3">
    <source>
        <dbReference type="ARBA" id="ARBA00022801"/>
    </source>
</evidence>
<keyword evidence="1" id="KW-0645">Protease</keyword>
<dbReference type="GO" id="GO:0008237">
    <property type="term" value="F:metallopeptidase activity"/>
    <property type="evidence" value="ECO:0007669"/>
    <property type="project" value="UniProtKB-KW"/>
</dbReference>
<dbReference type="PRINTS" id="PR00138">
    <property type="entry name" value="MATRIXIN"/>
</dbReference>
<dbReference type="EMBL" id="JADIKF010000037">
    <property type="protein sequence ID" value="MBM7129233.1"/>
    <property type="molecule type" value="Genomic_DNA"/>
</dbReference>
<dbReference type="Proteomes" id="UP001430193">
    <property type="component" value="Unassembled WGS sequence"/>
</dbReference>
<evidence type="ECO:0000256" key="4">
    <source>
        <dbReference type="ARBA" id="ARBA00022833"/>
    </source>
</evidence>
<dbReference type="RefSeq" id="WP_204630850.1">
    <property type="nucleotide sequence ID" value="NZ_BSOC01000004.1"/>
</dbReference>
<keyword evidence="2" id="KW-0479">Metal-binding</keyword>
<sequence length="152" mass="16275">MLFQWRKSDIYLEDPNQDALVSQASGDATYAGTNATFEQTALHEIGHALGLASNTDVNSIMYYALTADNGTLDASDVSNIQKLYGLPAQGAAVPAEVSAEALHGVAQVHQLVQAMNAFDAYDVGVDDFKPEQAFMLHQEYALANSSARAHAL</sequence>
<keyword evidence="8" id="KW-1185">Reference proteome</keyword>
<accession>A0ABS2KFT8</accession>
<evidence type="ECO:0000259" key="6">
    <source>
        <dbReference type="Pfam" id="PF00413"/>
    </source>
</evidence>
<dbReference type="InterPro" id="IPR024079">
    <property type="entry name" value="MetalloPept_cat_dom_sf"/>
</dbReference>
<dbReference type="InterPro" id="IPR021190">
    <property type="entry name" value="Pept_M10A"/>
</dbReference>
<evidence type="ECO:0000313" key="8">
    <source>
        <dbReference type="Proteomes" id="UP001430193"/>
    </source>
</evidence>
<comment type="caution">
    <text evidence="7">The sequence shown here is derived from an EMBL/GenBank/DDBJ whole genome shotgun (WGS) entry which is preliminary data.</text>
</comment>
<proteinExistence type="predicted"/>
<dbReference type="Pfam" id="PF00413">
    <property type="entry name" value="Peptidase_M10"/>
    <property type="match status" value="1"/>
</dbReference>
<evidence type="ECO:0000256" key="1">
    <source>
        <dbReference type="ARBA" id="ARBA00022670"/>
    </source>
</evidence>
<evidence type="ECO:0000256" key="2">
    <source>
        <dbReference type="ARBA" id="ARBA00022723"/>
    </source>
</evidence>
<evidence type="ECO:0000256" key="5">
    <source>
        <dbReference type="ARBA" id="ARBA00023049"/>
    </source>
</evidence>